<protein>
    <submittedName>
        <fullName evidence="2">Uncharacterized protein</fullName>
    </submittedName>
</protein>
<comment type="caution">
    <text evidence="2">The sequence shown here is derived from an EMBL/GenBank/DDBJ whole genome shotgun (WGS) entry which is preliminary data.</text>
</comment>
<evidence type="ECO:0000256" key="1">
    <source>
        <dbReference type="SAM" id="MobiDB-lite"/>
    </source>
</evidence>
<accession>A0A9W8YCW2</accession>
<evidence type="ECO:0000313" key="2">
    <source>
        <dbReference type="EMBL" id="KAJ4374109.1"/>
    </source>
</evidence>
<dbReference type="Proteomes" id="UP001140560">
    <property type="component" value="Unassembled WGS sequence"/>
</dbReference>
<dbReference type="OrthoDB" id="3766329at2759"/>
<name>A0A9W8YCW2_9PLEO</name>
<reference evidence="2" key="1">
    <citation type="submission" date="2022-10" db="EMBL/GenBank/DDBJ databases">
        <title>Tapping the CABI collections for fungal endophytes: first genome assemblies for Collariella, Neodidymelliopsis, Ascochyta clinopodiicola, Didymella pomorum, Didymosphaeria variabile, Neocosmospora piperis and Neocucurbitaria cava.</title>
        <authorList>
            <person name="Hill R."/>
        </authorList>
    </citation>
    <scope>NUCLEOTIDE SEQUENCE</scope>
    <source>
        <strain evidence="2">IMI 356814</strain>
    </source>
</reference>
<keyword evidence="3" id="KW-1185">Reference proteome</keyword>
<gene>
    <name evidence="2" type="ORF">N0V83_002848</name>
</gene>
<dbReference type="AlphaFoldDB" id="A0A9W8YCW2"/>
<sequence>MPPSVIYIVTDTCYPTKPAFDSNVGTTTIDSAHTTKRTANARAKKIIYENERGCTVDLDKIIEELRQGLYTGIGVGGKEEKDGCCYARRCQVDTKTLDEDSEDESSGSGESAETELHNKVGDRDGDIAMG</sequence>
<dbReference type="EMBL" id="JAPEUY010000004">
    <property type="protein sequence ID" value="KAJ4374109.1"/>
    <property type="molecule type" value="Genomic_DNA"/>
</dbReference>
<proteinExistence type="predicted"/>
<organism evidence="2 3">
    <name type="scientific">Neocucurbitaria cava</name>
    <dbReference type="NCBI Taxonomy" id="798079"/>
    <lineage>
        <taxon>Eukaryota</taxon>
        <taxon>Fungi</taxon>
        <taxon>Dikarya</taxon>
        <taxon>Ascomycota</taxon>
        <taxon>Pezizomycotina</taxon>
        <taxon>Dothideomycetes</taxon>
        <taxon>Pleosporomycetidae</taxon>
        <taxon>Pleosporales</taxon>
        <taxon>Pleosporineae</taxon>
        <taxon>Cucurbitariaceae</taxon>
        <taxon>Neocucurbitaria</taxon>
    </lineage>
</organism>
<feature type="region of interest" description="Disordered" evidence="1">
    <location>
        <begin position="95"/>
        <end position="130"/>
    </location>
</feature>
<evidence type="ECO:0000313" key="3">
    <source>
        <dbReference type="Proteomes" id="UP001140560"/>
    </source>
</evidence>
<feature type="compositionally biased region" description="Basic and acidic residues" evidence="1">
    <location>
        <begin position="114"/>
        <end position="130"/>
    </location>
</feature>